<evidence type="ECO:0000256" key="5">
    <source>
        <dbReference type="ARBA" id="ARBA00023136"/>
    </source>
</evidence>
<feature type="compositionally biased region" description="Polar residues" evidence="10">
    <location>
        <begin position="703"/>
        <end position="716"/>
    </location>
</feature>
<feature type="compositionally biased region" description="Polar residues" evidence="10">
    <location>
        <begin position="166"/>
        <end position="176"/>
    </location>
</feature>
<dbReference type="PRINTS" id="PR01969">
    <property type="entry name" value="TNFACTORR19"/>
</dbReference>
<dbReference type="RefSeq" id="XP_025779863.1">
    <property type="nucleotide sequence ID" value="XM_025924078.1"/>
</dbReference>
<dbReference type="Gene3D" id="2.10.50.10">
    <property type="entry name" value="Tumor Necrosis Factor Receptor, subunit A, domain 2"/>
    <property type="match status" value="1"/>
</dbReference>
<evidence type="ECO:0000313" key="14">
    <source>
        <dbReference type="RefSeq" id="XP_025779863.1"/>
    </source>
</evidence>
<evidence type="ECO:0000256" key="1">
    <source>
        <dbReference type="ARBA" id="ARBA00004167"/>
    </source>
</evidence>
<evidence type="ECO:0000256" key="9">
    <source>
        <dbReference type="PROSITE-ProRule" id="PRU00206"/>
    </source>
</evidence>
<dbReference type="PROSITE" id="PS50050">
    <property type="entry name" value="TNFR_NGFR_2"/>
    <property type="match status" value="1"/>
</dbReference>
<comment type="caution">
    <text evidence="9">Lacks conserved residue(s) required for the propagation of feature annotation.</text>
</comment>
<gene>
    <name evidence="14" type="primary">TNFRSF19</name>
</gene>
<feature type="domain" description="TNFR-Cys" evidence="12">
    <location>
        <begin position="365"/>
        <end position="405"/>
    </location>
</feature>
<sequence>MSRNKKLRRDGVKKEVQVTPRTLKLSRGKKSVTRNCISPSQECAVKRSGQLAPHPGSDRGPCTTHSQVAETPFGEEQQKPLTGDVTLGVIDKTFSPRVVATGFVENIVILINEEAIKGSPLEPRWIRDLITLPLNYSSPTSPTALNDVMGSAVQRDERDQAEPAGTRQSLQHTIHNTAWEPKRLRIQPLSSSLGEPRHLSRVTVDLVLGGIEGGRLSRPKLQSVQQGKTTGVQEERGYWAVAQPEGHESSDQAGRPAGETKTLQQKGAMTFKAHLGQERAFRTVVVLLAYLRQYTSLLGKTARLGELPPFYPKVTEGRPKRWHAVVIRGRVRPLTRARVLQRTPTAAPSVPECGFGYGEDARCLTCRPHRFKEDWGFQKCKPCLECAVVNRFQKANCSVTSDAVCGDCLPGFYRKTKLVGFQDMECVPCGDPPPPYEPHCTSKVNLVKIPSTASSPRDTALAAVICSALATVLLALLVLCVIYCKRQFMEKKPSWSLRAQDIQYNGSELSCFDRPQLNGSAPRPCCKCHRDSAQTCGPVHLIPSLCCDEACSIDRVTLGCRVHSKTTLQERHAGPVGETMPTFFGSLSRSTCGEFSDAWPLMRNPVCGDISFCDSDPELTGEDVHPLGPENHCSFSSDSDSRQDSVGGALPIQAPPENLTDAADFSRPHSSLTESVLTQATLPARSQLHQESGDMIGLTAQTSLQEKNTDGTQQALTPPLGLMD</sequence>
<feature type="region of interest" description="Disordered" evidence="10">
    <location>
        <begin position="156"/>
        <end position="176"/>
    </location>
</feature>
<accession>A0A6P6HXG2</accession>
<dbReference type="AlphaFoldDB" id="A0A6P6HXG2"/>
<protein>
    <submittedName>
        <fullName evidence="14">Tumor necrosis factor receptor superfamily member 19</fullName>
    </submittedName>
</protein>
<dbReference type="CTD" id="55504"/>
<dbReference type="PANTHER" id="PTHR12120:SF1">
    <property type="entry name" value="TUMOR NECROSIS FACTOR RECEPTOR SUPERFAMILY MEMBER 19"/>
    <property type="match status" value="1"/>
</dbReference>
<dbReference type="KEGG" id="pcoo:112860869"/>
<keyword evidence="7 14" id="KW-0675">Receptor</keyword>
<keyword evidence="5 11" id="KW-0472">Membrane</keyword>
<feature type="region of interest" description="Disordered" evidence="10">
    <location>
        <begin position="621"/>
        <end position="672"/>
    </location>
</feature>
<keyword evidence="6" id="KW-1015">Disulfide bond</keyword>
<evidence type="ECO:0000256" key="8">
    <source>
        <dbReference type="ARBA" id="ARBA00023180"/>
    </source>
</evidence>
<dbReference type="GO" id="GO:0005886">
    <property type="term" value="C:plasma membrane"/>
    <property type="evidence" value="ECO:0007669"/>
    <property type="project" value="TreeGrafter"/>
</dbReference>
<evidence type="ECO:0000256" key="11">
    <source>
        <dbReference type="SAM" id="Phobius"/>
    </source>
</evidence>
<feature type="transmembrane region" description="Helical" evidence="11">
    <location>
        <begin position="460"/>
        <end position="484"/>
    </location>
</feature>
<dbReference type="GeneID" id="112860869"/>
<reference evidence="14" key="1">
    <citation type="submission" date="2025-08" db="UniProtKB">
        <authorList>
            <consortium name="RefSeq"/>
        </authorList>
    </citation>
    <scope>IDENTIFICATION</scope>
    <source>
        <tissue evidence="14">Blood</tissue>
    </source>
</reference>
<dbReference type="InterPro" id="IPR047526">
    <property type="entry name" value="TNR19/27/EDAR"/>
</dbReference>
<evidence type="ECO:0000256" key="6">
    <source>
        <dbReference type="ARBA" id="ARBA00023157"/>
    </source>
</evidence>
<dbReference type="GO" id="GO:0038023">
    <property type="term" value="F:signaling receptor activity"/>
    <property type="evidence" value="ECO:0007669"/>
    <property type="project" value="InterPro"/>
</dbReference>
<dbReference type="InterPro" id="IPR022342">
    <property type="entry name" value="TNFR_19"/>
</dbReference>
<keyword evidence="4 11" id="KW-1133">Transmembrane helix</keyword>
<proteinExistence type="predicted"/>
<feature type="region of interest" description="Disordered" evidence="10">
    <location>
        <begin position="47"/>
        <end position="67"/>
    </location>
</feature>
<feature type="region of interest" description="Disordered" evidence="10">
    <location>
        <begin position="703"/>
        <end position="724"/>
    </location>
</feature>
<evidence type="ECO:0000256" key="7">
    <source>
        <dbReference type="ARBA" id="ARBA00023170"/>
    </source>
</evidence>
<feature type="repeat" description="TNFR-Cys" evidence="9">
    <location>
        <begin position="365"/>
        <end position="405"/>
    </location>
</feature>
<dbReference type="InterPro" id="IPR001368">
    <property type="entry name" value="TNFR/NGFR_Cys_rich_reg"/>
</dbReference>
<dbReference type="CDD" id="cd13418">
    <property type="entry name" value="TNFRSF19"/>
    <property type="match status" value="1"/>
</dbReference>
<keyword evidence="8" id="KW-0325">Glycoprotein</keyword>
<keyword evidence="3" id="KW-0677">Repeat</keyword>
<dbReference type="PANTHER" id="PTHR12120">
    <property type="entry name" value="TNFR-CYS DOMAIN-CONTAINING PROTEIN"/>
    <property type="match status" value="1"/>
</dbReference>
<evidence type="ECO:0000259" key="12">
    <source>
        <dbReference type="PROSITE" id="PS50050"/>
    </source>
</evidence>
<dbReference type="GO" id="GO:0046330">
    <property type="term" value="P:positive regulation of JNK cascade"/>
    <property type="evidence" value="ECO:0007669"/>
    <property type="project" value="InterPro"/>
</dbReference>
<name>A0A6P6HXG2_PUMCO</name>
<evidence type="ECO:0000256" key="2">
    <source>
        <dbReference type="ARBA" id="ARBA00022692"/>
    </source>
</evidence>
<evidence type="ECO:0000256" key="3">
    <source>
        <dbReference type="ARBA" id="ARBA00022737"/>
    </source>
</evidence>
<evidence type="ECO:0000313" key="13">
    <source>
        <dbReference type="Proteomes" id="UP000515131"/>
    </source>
</evidence>
<keyword evidence="2 11" id="KW-0812">Transmembrane</keyword>
<comment type="subcellular location">
    <subcellularLocation>
        <location evidence="1">Membrane</location>
        <topology evidence="1">Single-pass membrane protein</topology>
    </subcellularLocation>
</comment>
<keyword evidence="13" id="KW-1185">Reference proteome</keyword>
<organism evidence="13 14">
    <name type="scientific">Puma concolor</name>
    <name type="common">Mountain lion</name>
    <name type="synonym">Felis concolor</name>
    <dbReference type="NCBI Taxonomy" id="9696"/>
    <lineage>
        <taxon>Eukaryota</taxon>
        <taxon>Metazoa</taxon>
        <taxon>Chordata</taxon>
        <taxon>Craniata</taxon>
        <taxon>Vertebrata</taxon>
        <taxon>Euteleostomi</taxon>
        <taxon>Mammalia</taxon>
        <taxon>Eutheria</taxon>
        <taxon>Laurasiatheria</taxon>
        <taxon>Carnivora</taxon>
        <taxon>Feliformia</taxon>
        <taxon>Felidae</taxon>
        <taxon>Felinae</taxon>
        <taxon>Puma</taxon>
    </lineage>
</organism>
<evidence type="ECO:0000256" key="10">
    <source>
        <dbReference type="SAM" id="MobiDB-lite"/>
    </source>
</evidence>
<dbReference type="Proteomes" id="UP000515131">
    <property type="component" value="Unplaced"/>
</dbReference>
<dbReference type="InterPro" id="IPR034047">
    <property type="entry name" value="TNFRSF19_N"/>
</dbReference>
<evidence type="ECO:0000256" key="4">
    <source>
        <dbReference type="ARBA" id="ARBA00022989"/>
    </source>
</evidence>
<dbReference type="GO" id="GO:0043123">
    <property type="term" value="P:positive regulation of canonical NF-kappaB signal transduction"/>
    <property type="evidence" value="ECO:0007669"/>
    <property type="project" value="InterPro"/>
</dbReference>